<dbReference type="InterPro" id="IPR011970">
    <property type="entry name" value="MltB_2"/>
</dbReference>
<dbReference type="NCBIfam" id="TIGR02283">
    <property type="entry name" value="MltB_2"/>
    <property type="match status" value="1"/>
</dbReference>
<dbReference type="Pfam" id="PF13406">
    <property type="entry name" value="SLT_2"/>
    <property type="match status" value="1"/>
</dbReference>
<dbReference type="RefSeq" id="WP_156712109.1">
    <property type="nucleotide sequence ID" value="NZ_WPHG01000002.1"/>
</dbReference>
<dbReference type="Gene3D" id="1.10.8.350">
    <property type="entry name" value="Bacterial muramidase"/>
    <property type="match status" value="1"/>
</dbReference>
<dbReference type="Gene3D" id="1.10.530.10">
    <property type="match status" value="1"/>
</dbReference>
<dbReference type="Proteomes" id="UP000463224">
    <property type="component" value="Unassembled WGS sequence"/>
</dbReference>
<dbReference type="InterPro" id="IPR043426">
    <property type="entry name" value="MltB-like"/>
</dbReference>
<keyword evidence="1" id="KW-0732">Signal</keyword>
<proteinExistence type="predicted"/>
<evidence type="ECO:0000259" key="3">
    <source>
        <dbReference type="Pfam" id="PF13406"/>
    </source>
</evidence>
<comment type="caution">
    <text evidence="4">The sequence shown here is derived from an EMBL/GenBank/DDBJ whole genome shotgun (WGS) entry which is preliminary data.</text>
</comment>
<keyword evidence="5" id="KW-1185">Reference proteome</keyword>
<dbReference type="SUPFAM" id="SSF53955">
    <property type="entry name" value="Lysozyme-like"/>
    <property type="match status" value="1"/>
</dbReference>
<dbReference type="SUPFAM" id="SSF47090">
    <property type="entry name" value="PGBD-like"/>
    <property type="match status" value="1"/>
</dbReference>
<dbReference type="GO" id="GO:0008933">
    <property type="term" value="F:peptidoglycan lytic transglycosylase activity"/>
    <property type="evidence" value="ECO:0007669"/>
    <property type="project" value="TreeGrafter"/>
</dbReference>
<dbReference type="InterPro" id="IPR036366">
    <property type="entry name" value="PGBDSf"/>
</dbReference>
<evidence type="ECO:0000313" key="4">
    <source>
        <dbReference type="EMBL" id="MVA97121.1"/>
    </source>
</evidence>
<sequence length="391" mass="42385">MKVWLAALCAAMAVVGPRPAAAEQCGGDFETWRAAVASQASAEGVGTAGLDALSRARFDTRVLARDRAQGVFTQDFIQFSSRMVNDYRLQHGAARMKKYAGVFAQAQQTYGVPAPVITAFWALETDFGAVQGDFSTLDALATLAHDCRRPELFRPHLVALLKLIDQGVLPADVEGAWAGEVGQIQMLPGDYLEKGVDGDGDGRVDLRGSVPDVIMTAARLIAALGWRANEPWMQEVRVPETMPWEETGRTNRLPLAQWASWGVATRDGGTLGEGPDAGLVLPMGRKGPAFLVYANYDVYLEWNKSFVYTLTAAHLARRLAGDPPYRKGYPEPGLNPEEMRALQEKLVARGHDVGGIDGVLGVKTREAVRKEQMRLGLAVDGWPTQALLAAL</sequence>
<feature type="signal peptide" evidence="1">
    <location>
        <begin position="1"/>
        <end position="20"/>
    </location>
</feature>
<dbReference type="PANTHER" id="PTHR30163:SF8">
    <property type="entry name" value="LYTIC MUREIN TRANSGLYCOSYLASE"/>
    <property type="match status" value="1"/>
</dbReference>
<evidence type="ECO:0000313" key="5">
    <source>
        <dbReference type="Proteomes" id="UP000463224"/>
    </source>
</evidence>
<feature type="domain" description="Peptidoglycan binding-like" evidence="2">
    <location>
        <begin position="337"/>
        <end position="391"/>
    </location>
</feature>
<dbReference type="InterPro" id="IPR002477">
    <property type="entry name" value="Peptidoglycan-bd-like"/>
</dbReference>
<dbReference type="Pfam" id="PF01471">
    <property type="entry name" value="PG_binding_1"/>
    <property type="match status" value="1"/>
</dbReference>
<feature type="domain" description="Transglycosylase SLT" evidence="3">
    <location>
        <begin position="29"/>
        <end position="317"/>
    </location>
</feature>
<accession>A0A844QGL3</accession>
<dbReference type="GO" id="GO:0009253">
    <property type="term" value="P:peptidoglycan catabolic process"/>
    <property type="evidence" value="ECO:0007669"/>
    <property type="project" value="TreeGrafter"/>
</dbReference>
<evidence type="ECO:0000259" key="2">
    <source>
        <dbReference type="Pfam" id="PF01471"/>
    </source>
</evidence>
<gene>
    <name evidence="4" type="ORF">GN330_07645</name>
</gene>
<dbReference type="AlphaFoldDB" id="A0A844QGL3"/>
<reference evidence="4 5" key="1">
    <citation type="submission" date="2019-12" db="EMBL/GenBank/DDBJ databases">
        <title>Nitratireductor arenosus sp. nov., Isolated from sea sand, Jeju island, South Korea.</title>
        <authorList>
            <person name="Kim W."/>
        </authorList>
    </citation>
    <scope>NUCLEOTIDE SEQUENCE [LARGE SCALE GENOMIC DNA]</scope>
    <source>
        <strain evidence="4 5">CAU 1489</strain>
    </source>
</reference>
<protein>
    <submittedName>
        <fullName evidence="4">Lytic murein transglycosylase</fullName>
    </submittedName>
</protein>
<dbReference type="PANTHER" id="PTHR30163">
    <property type="entry name" value="MEMBRANE-BOUND LYTIC MUREIN TRANSGLYCOSYLASE B"/>
    <property type="match status" value="1"/>
</dbReference>
<dbReference type="InterPro" id="IPR036365">
    <property type="entry name" value="PGBD-like_sf"/>
</dbReference>
<dbReference type="EMBL" id="WPHG01000002">
    <property type="protein sequence ID" value="MVA97121.1"/>
    <property type="molecule type" value="Genomic_DNA"/>
</dbReference>
<feature type="chain" id="PRO_5032783748" evidence="1">
    <location>
        <begin position="21"/>
        <end position="391"/>
    </location>
</feature>
<name>A0A844QGL3_9HYPH</name>
<dbReference type="Gene3D" id="1.10.101.10">
    <property type="entry name" value="PGBD-like superfamily/PGBD"/>
    <property type="match status" value="1"/>
</dbReference>
<dbReference type="InterPro" id="IPR031304">
    <property type="entry name" value="SLT_2"/>
</dbReference>
<organism evidence="4 5">
    <name type="scientific">Nitratireductor arenosus</name>
    <dbReference type="NCBI Taxonomy" id="2682096"/>
    <lineage>
        <taxon>Bacteria</taxon>
        <taxon>Pseudomonadati</taxon>
        <taxon>Pseudomonadota</taxon>
        <taxon>Alphaproteobacteria</taxon>
        <taxon>Hyphomicrobiales</taxon>
        <taxon>Phyllobacteriaceae</taxon>
        <taxon>Nitratireductor</taxon>
    </lineage>
</organism>
<dbReference type="InterPro" id="IPR023346">
    <property type="entry name" value="Lysozyme-like_dom_sf"/>
</dbReference>
<evidence type="ECO:0000256" key="1">
    <source>
        <dbReference type="SAM" id="SignalP"/>
    </source>
</evidence>